<protein>
    <submittedName>
        <fullName evidence="3">Uncharacterized protein</fullName>
    </submittedName>
</protein>
<gene>
    <name evidence="3" type="ORF">Amac_043170</name>
</gene>
<sequence length="180" mass="18978">MFDGDPSVERVELDRGTGRNVVSRLRSESSRLCDSKEGWDTSMTEPRVSASNLKRGFLRRGLVATVLVVGAIALGGGPAYALPPTPGHPDEGGDFLTVLTFHDGLGGPAIGQTWFGCPGVPQQSWGTTTGITTIDFLSCTATGDPRIPDWDDEIPFPLPPPPDPELPPGGPPGCTLCQEP</sequence>
<evidence type="ECO:0000256" key="1">
    <source>
        <dbReference type="SAM" id="MobiDB-lite"/>
    </source>
</evidence>
<evidence type="ECO:0000313" key="4">
    <source>
        <dbReference type="Proteomes" id="UP000331127"/>
    </source>
</evidence>
<reference evidence="3 4" key="1">
    <citation type="submission" date="2019-10" db="EMBL/GenBank/DDBJ databases">
        <title>Whole genome shotgun sequence of Acrocarpospora macrocephala NBRC 16266.</title>
        <authorList>
            <person name="Ichikawa N."/>
            <person name="Kimura A."/>
            <person name="Kitahashi Y."/>
            <person name="Komaki H."/>
            <person name="Oguchi A."/>
        </authorList>
    </citation>
    <scope>NUCLEOTIDE SEQUENCE [LARGE SCALE GENOMIC DNA]</scope>
    <source>
        <strain evidence="3 4">NBRC 16266</strain>
    </source>
</reference>
<feature type="transmembrane region" description="Helical" evidence="2">
    <location>
        <begin position="61"/>
        <end position="81"/>
    </location>
</feature>
<keyword evidence="4" id="KW-1185">Reference proteome</keyword>
<feature type="compositionally biased region" description="Pro residues" evidence="1">
    <location>
        <begin position="156"/>
        <end position="171"/>
    </location>
</feature>
<name>A0A5M3WQ82_9ACTN</name>
<dbReference type="AlphaFoldDB" id="A0A5M3WQ82"/>
<dbReference type="EMBL" id="BLAE01000024">
    <property type="protein sequence ID" value="GES10720.1"/>
    <property type="molecule type" value="Genomic_DNA"/>
</dbReference>
<feature type="region of interest" description="Disordered" evidence="1">
    <location>
        <begin position="148"/>
        <end position="180"/>
    </location>
</feature>
<evidence type="ECO:0000313" key="3">
    <source>
        <dbReference type="EMBL" id="GES10720.1"/>
    </source>
</evidence>
<keyword evidence="2" id="KW-0812">Transmembrane</keyword>
<dbReference type="Proteomes" id="UP000331127">
    <property type="component" value="Unassembled WGS sequence"/>
</dbReference>
<accession>A0A5M3WQ82</accession>
<comment type="caution">
    <text evidence="3">The sequence shown here is derived from an EMBL/GenBank/DDBJ whole genome shotgun (WGS) entry which is preliminary data.</text>
</comment>
<proteinExistence type="predicted"/>
<keyword evidence="2" id="KW-1133">Transmembrane helix</keyword>
<evidence type="ECO:0000256" key="2">
    <source>
        <dbReference type="SAM" id="Phobius"/>
    </source>
</evidence>
<keyword evidence="2" id="KW-0472">Membrane</keyword>
<organism evidence="3 4">
    <name type="scientific">Acrocarpospora macrocephala</name>
    <dbReference type="NCBI Taxonomy" id="150177"/>
    <lineage>
        <taxon>Bacteria</taxon>
        <taxon>Bacillati</taxon>
        <taxon>Actinomycetota</taxon>
        <taxon>Actinomycetes</taxon>
        <taxon>Streptosporangiales</taxon>
        <taxon>Streptosporangiaceae</taxon>
        <taxon>Acrocarpospora</taxon>
    </lineage>
</organism>